<organism evidence="3 4">
    <name type="scientific">Marasmius oreades</name>
    <name type="common">fairy-ring Marasmius</name>
    <dbReference type="NCBI Taxonomy" id="181124"/>
    <lineage>
        <taxon>Eukaryota</taxon>
        <taxon>Fungi</taxon>
        <taxon>Dikarya</taxon>
        <taxon>Basidiomycota</taxon>
        <taxon>Agaricomycotina</taxon>
        <taxon>Agaricomycetes</taxon>
        <taxon>Agaricomycetidae</taxon>
        <taxon>Agaricales</taxon>
        <taxon>Marasmiineae</taxon>
        <taxon>Marasmiaceae</taxon>
        <taxon>Marasmius</taxon>
    </lineage>
</organism>
<reference evidence="3" key="1">
    <citation type="journal article" date="2021" name="Genome Biol. Evol.">
        <title>The assembled and annotated genome of the fairy-ring fungus Marasmius oreades.</title>
        <authorList>
            <person name="Hiltunen M."/>
            <person name="Ament-Velasquez S.L."/>
            <person name="Johannesson H."/>
        </authorList>
    </citation>
    <scope>NUCLEOTIDE SEQUENCE</scope>
    <source>
        <strain evidence="3">03SP1</strain>
    </source>
</reference>
<keyword evidence="4" id="KW-1185">Reference proteome</keyword>
<dbReference type="InterPro" id="IPR011008">
    <property type="entry name" value="Dimeric_a/b-barrel"/>
</dbReference>
<evidence type="ECO:0000256" key="1">
    <source>
        <dbReference type="ARBA" id="ARBA00005986"/>
    </source>
</evidence>
<dbReference type="Proteomes" id="UP001049176">
    <property type="component" value="Chromosome 1"/>
</dbReference>
<evidence type="ECO:0000259" key="2">
    <source>
        <dbReference type="Pfam" id="PF07110"/>
    </source>
</evidence>
<comment type="caution">
    <text evidence="3">The sequence shown here is derived from an EMBL/GenBank/DDBJ whole genome shotgun (WGS) entry which is preliminary data.</text>
</comment>
<dbReference type="Pfam" id="PF07110">
    <property type="entry name" value="EthD"/>
    <property type="match status" value="1"/>
</dbReference>
<dbReference type="RefSeq" id="XP_043016676.1">
    <property type="nucleotide sequence ID" value="XM_043147962.1"/>
</dbReference>
<gene>
    <name evidence="3" type="ORF">E1B28_001981</name>
</gene>
<protein>
    <recommendedName>
        <fullName evidence="2">EthD domain-containing protein</fullName>
    </recommendedName>
</protein>
<name>A0A9P7V4I0_9AGAR</name>
<dbReference type="OrthoDB" id="3183782at2759"/>
<sequence length="269" mass="30519">MSDEESFAPIQYILHTDRFRLLIFVERKSGVAFEEFERSWNEVSGELDLPGLHSLGIARYEKMIVDQDKKAELQSMGATVLNYDGIILIEAGSLEGFREYITKRFVPEEAETRILELENSRYAICHVAPIITTKPASRENGGMRLIVHLKRKTGTTSQEFSKHWMKKHAGVVADFPGARDVIRLYDQNHVIKELSLGELTVNKSTTIGMEKEWDGVPFLDAESLENLFVLLGEENFARVRQADEARFLDMKGSACAPVRVVTKLELGNR</sequence>
<dbReference type="AlphaFoldDB" id="A0A9P7V4I0"/>
<feature type="domain" description="EthD" evidence="2">
    <location>
        <begin position="152"/>
        <end position="250"/>
    </location>
</feature>
<dbReference type="EMBL" id="CM032181">
    <property type="protein sequence ID" value="KAG7100206.1"/>
    <property type="molecule type" value="Genomic_DNA"/>
</dbReference>
<dbReference type="Gene3D" id="3.30.70.100">
    <property type="match status" value="2"/>
</dbReference>
<dbReference type="GeneID" id="66071057"/>
<proteinExistence type="inferred from homology"/>
<evidence type="ECO:0000313" key="3">
    <source>
        <dbReference type="EMBL" id="KAG7100206.1"/>
    </source>
</evidence>
<dbReference type="InterPro" id="IPR009799">
    <property type="entry name" value="EthD_dom"/>
</dbReference>
<evidence type="ECO:0000313" key="4">
    <source>
        <dbReference type="Proteomes" id="UP001049176"/>
    </source>
</evidence>
<dbReference type="SUPFAM" id="SSF54909">
    <property type="entry name" value="Dimeric alpha+beta barrel"/>
    <property type="match status" value="1"/>
</dbReference>
<comment type="similarity">
    <text evidence="1">Belongs to the tpcK family.</text>
</comment>
<accession>A0A9P7V4I0</accession>
<dbReference type="GO" id="GO:0016491">
    <property type="term" value="F:oxidoreductase activity"/>
    <property type="evidence" value="ECO:0007669"/>
    <property type="project" value="InterPro"/>
</dbReference>
<dbReference type="KEGG" id="more:E1B28_001981"/>